<dbReference type="PANTHER" id="PTHR10291:SF0">
    <property type="entry name" value="DEHYDRODOLICHYL DIPHOSPHATE SYNTHASE 2"/>
    <property type="match status" value="1"/>
</dbReference>
<dbReference type="PANTHER" id="PTHR10291">
    <property type="entry name" value="DEHYDRODOLICHYL DIPHOSPHATE SYNTHASE FAMILY MEMBER"/>
    <property type="match status" value="1"/>
</dbReference>
<comment type="similarity">
    <text evidence="2 4">Belongs to the UPP synthase family.</text>
</comment>
<dbReference type="STRING" id="3880.G7K6E7"/>
<dbReference type="Gene3D" id="3.40.1180.10">
    <property type="entry name" value="Decaprenyl diphosphate synthase-like"/>
    <property type="match status" value="1"/>
</dbReference>
<dbReference type="EnsemblPlants" id="AES98585">
    <property type="protein sequence ID" value="AES98585"/>
    <property type="gene ID" value="MTR_5g070250"/>
</dbReference>
<accession>G7K6E7</accession>
<comment type="cofactor">
    <cofactor evidence="1">
        <name>Mg(2+)</name>
        <dbReference type="ChEBI" id="CHEBI:18420"/>
    </cofactor>
</comment>
<keyword evidence="7" id="KW-1185">Reference proteome</keyword>
<dbReference type="HAMAP" id="MF_01139">
    <property type="entry name" value="ISPT"/>
    <property type="match status" value="1"/>
</dbReference>
<evidence type="ECO:0000256" key="4">
    <source>
        <dbReference type="RuleBase" id="RU363018"/>
    </source>
</evidence>
<dbReference type="InterPro" id="IPR036424">
    <property type="entry name" value="UPP_synth-like_sf"/>
</dbReference>
<reference evidence="5 7" key="1">
    <citation type="journal article" date="2011" name="Nature">
        <title>The Medicago genome provides insight into the evolution of rhizobial symbioses.</title>
        <authorList>
            <person name="Young N.D."/>
            <person name="Debelle F."/>
            <person name="Oldroyd G.E."/>
            <person name="Geurts R."/>
            <person name="Cannon S.B."/>
            <person name="Udvardi M.K."/>
            <person name="Benedito V.A."/>
            <person name="Mayer K.F."/>
            <person name="Gouzy J."/>
            <person name="Schoof H."/>
            <person name="Van de Peer Y."/>
            <person name="Proost S."/>
            <person name="Cook D.R."/>
            <person name="Meyers B.C."/>
            <person name="Spannagl M."/>
            <person name="Cheung F."/>
            <person name="De Mita S."/>
            <person name="Krishnakumar V."/>
            <person name="Gundlach H."/>
            <person name="Zhou S."/>
            <person name="Mudge J."/>
            <person name="Bharti A.K."/>
            <person name="Murray J.D."/>
            <person name="Naoumkina M.A."/>
            <person name="Rosen B."/>
            <person name="Silverstein K.A."/>
            <person name="Tang H."/>
            <person name="Rombauts S."/>
            <person name="Zhao P.X."/>
            <person name="Zhou P."/>
            <person name="Barbe V."/>
            <person name="Bardou P."/>
            <person name="Bechner M."/>
            <person name="Bellec A."/>
            <person name="Berger A."/>
            <person name="Berges H."/>
            <person name="Bidwell S."/>
            <person name="Bisseling T."/>
            <person name="Choisne N."/>
            <person name="Couloux A."/>
            <person name="Denny R."/>
            <person name="Deshpande S."/>
            <person name="Dai X."/>
            <person name="Doyle J.J."/>
            <person name="Dudez A.M."/>
            <person name="Farmer A.D."/>
            <person name="Fouteau S."/>
            <person name="Franken C."/>
            <person name="Gibelin C."/>
            <person name="Gish J."/>
            <person name="Goldstein S."/>
            <person name="Gonzalez A.J."/>
            <person name="Green P.J."/>
            <person name="Hallab A."/>
            <person name="Hartog M."/>
            <person name="Hua A."/>
            <person name="Humphray S.J."/>
            <person name="Jeong D.H."/>
            <person name="Jing Y."/>
            <person name="Jocker A."/>
            <person name="Kenton S.M."/>
            <person name="Kim D.J."/>
            <person name="Klee K."/>
            <person name="Lai H."/>
            <person name="Lang C."/>
            <person name="Lin S."/>
            <person name="Macmil S.L."/>
            <person name="Magdelenat G."/>
            <person name="Matthews L."/>
            <person name="McCorrison J."/>
            <person name="Monaghan E.L."/>
            <person name="Mun J.H."/>
            <person name="Najar F.Z."/>
            <person name="Nicholson C."/>
            <person name="Noirot C."/>
            <person name="O'Bleness M."/>
            <person name="Paule C.R."/>
            <person name="Poulain J."/>
            <person name="Prion F."/>
            <person name="Qin B."/>
            <person name="Qu C."/>
            <person name="Retzel E.F."/>
            <person name="Riddle C."/>
            <person name="Sallet E."/>
            <person name="Samain S."/>
            <person name="Samson N."/>
            <person name="Sanders I."/>
            <person name="Saurat O."/>
            <person name="Scarpelli C."/>
            <person name="Schiex T."/>
            <person name="Segurens B."/>
            <person name="Severin A.J."/>
            <person name="Sherrier D.J."/>
            <person name="Shi R."/>
            <person name="Sims S."/>
            <person name="Singer S.R."/>
            <person name="Sinharoy S."/>
            <person name="Sterck L."/>
            <person name="Viollet A."/>
            <person name="Wang B.B."/>
            <person name="Wang K."/>
            <person name="Wang M."/>
            <person name="Wang X."/>
            <person name="Warfsmann J."/>
            <person name="Weissenbach J."/>
            <person name="White D.D."/>
            <person name="White J.D."/>
            <person name="Wiley G.B."/>
            <person name="Wincker P."/>
            <person name="Xing Y."/>
            <person name="Yang L."/>
            <person name="Yao Z."/>
            <person name="Ying F."/>
            <person name="Zhai J."/>
            <person name="Zhou L."/>
            <person name="Zuber A."/>
            <person name="Denarie J."/>
            <person name="Dixon R.A."/>
            <person name="May G.D."/>
            <person name="Schwartz D.C."/>
            <person name="Rogers J."/>
            <person name="Quetier F."/>
            <person name="Town C.D."/>
            <person name="Roe B.A."/>
        </authorList>
    </citation>
    <scope>NUCLEOTIDE SEQUENCE [LARGE SCALE GENOMIC DNA]</scope>
    <source>
        <strain evidence="5">A17</strain>
        <strain evidence="6 7">cv. Jemalong A17</strain>
    </source>
</reference>
<organism evidence="5 7">
    <name type="scientific">Medicago truncatula</name>
    <name type="common">Barrel medic</name>
    <name type="synonym">Medicago tribuloides</name>
    <dbReference type="NCBI Taxonomy" id="3880"/>
    <lineage>
        <taxon>Eukaryota</taxon>
        <taxon>Viridiplantae</taxon>
        <taxon>Streptophyta</taxon>
        <taxon>Embryophyta</taxon>
        <taxon>Tracheophyta</taxon>
        <taxon>Spermatophyta</taxon>
        <taxon>Magnoliopsida</taxon>
        <taxon>eudicotyledons</taxon>
        <taxon>Gunneridae</taxon>
        <taxon>Pentapetalae</taxon>
        <taxon>rosids</taxon>
        <taxon>fabids</taxon>
        <taxon>Fabales</taxon>
        <taxon>Fabaceae</taxon>
        <taxon>Papilionoideae</taxon>
        <taxon>50 kb inversion clade</taxon>
        <taxon>NPAAA clade</taxon>
        <taxon>Hologalegina</taxon>
        <taxon>IRL clade</taxon>
        <taxon>Trifolieae</taxon>
        <taxon>Medicago</taxon>
    </lineage>
</organism>
<dbReference type="Pfam" id="PF01255">
    <property type="entry name" value="Prenyltransf"/>
    <property type="match status" value="1"/>
</dbReference>
<dbReference type="GO" id="GO:0009409">
    <property type="term" value="P:response to cold"/>
    <property type="evidence" value="ECO:0000318"/>
    <property type="project" value="GO_Central"/>
</dbReference>
<evidence type="ECO:0000256" key="1">
    <source>
        <dbReference type="ARBA" id="ARBA00001946"/>
    </source>
</evidence>
<dbReference type="SUPFAM" id="SSF64005">
    <property type="entry name" value="Undecaprenyl diphosphate synthase"/>
    <property type="match status" value="1"/>
</dbReference>
<name>G7K6E7_MEDTR</name>
<evidence type="ECO:0000256" key="3">
    <source>
        <dbReference type="ARBA" id="ARBA00022679"/>
    </source>
</evidence>
<sequence length="226" mass="26343">MCSKITLGSTCSSLPFLPKVGFHPLRRVVKLCLSWGIKIFTIFLLSTENWVLRPKLEVQFLLSLFERTMNCEVEAIMRERIKISVIGDSSKLPKSLQKMIAIIEEKTKDNSRLHLIVAINYGGRYDVVQACKSVTKKVQDRIIHLEDIDENIIKNDLETKCIEFPYPDLLIRTGGELRVSNFLLWQLAYTELFFNRKLWPDFEKNDFVEALSSFQQRERRYVGAQH</sequence>
<proteinExistence type="inferred from homology"/>
<protein>
    <recommendedName>
        <fullName evidence="4">Alkyl transferase</fullName>
        <ecNumber evidence="4">2.5.1.-</ecNumber>
    </recommendedName>
</protein>
<dbReference type="NCBIfam" id="TIGR00055">
    <property type="entry name" value="uppS"/>
    <property type="match status" value="1"/>
</dbReference>
<gene>
    <name evidence="5" type="ordered locus">MTR_5g070250</name>
</gene>
<keyword evidence="3 4" id="KW-0808">Transferase</keyword>
<evidence type="ECO:0000256" key="2">
    <source>
        <dbReference type="ARBA" id="ARBA00005432"/>
    </source>
</evidence>
<dbReference type="CDD" id="cd00475">
    <property type="entry name" value="Cis_IPPS"/>
    <property type="match status" value="1"/>
</dbReference>
<dbReference type="EMBL" id="CM001221">
    <property type="protein sequence ID" value="AES98585.2"/>
    <property type="molecule type" value="Genomic_DNA"/>
</dbReference>
<evidence type="ECO:0000313" key="5">
    <source>
        <dbReference type="EMBL" id="AES98585.2"/>
    </source>
</evidence>
<reference evidence="5 7" key="2">
    <citation type="journal article" date="2014" name="BMC Genomics">
        <title>An improved genome release (version Mt4.0) for the model legume Medicago truncatula.</title>
        <authorList>
            <person name="Tang H."/>
            <person name="Krishnakumar V."/>
            <person name="Bidwell S."/>
            <person name="Rosen B."/>
            <person name="Chan A."/>
            <person name="Zhou S."/>
            <person name="Gentzbittel L."/>
            <person name="Childs K.L."/>
            <person name="Yandell M."/>
            <person name="Gundlach H."/>
            <person name="Mayer K.F."/>
            <person name="Schwartz D.C."/>
            <person name="Town C.D."/>
        </authorList>
    </citation>
    <scope>GENOME REANNOTATION</scope>
    <source>
        <strain evidence="6 7">cv. Jemalong A17</strain>
    </source>
</reference>
<dbReference type="InterPro" id="IPR018520">
    <property type="entry name" value="UPP_synth-like_CS"/>
</dbReference>
<dbReference type="Proteomes" id="UP000002051">
    <property type="component" value="Chromosome 5"/>
</dbReference>
<dbReference type="InterPro" id="IPR001441">
    <property type="entry name" value="UPP_synth-like"/>
</dbReference>
<dbReference type="GO" id="GO:0016094">
    <property type="term" value="P:polyprenol biosynthetic process"/>
    <property type="evidence" value="ECO:0000318"/>
    <property type="project" value="GO_Central"/>
</dbReference>
<dbReference type="PROSITE" id="PS01066">
    <property type="entry name" value="UPP_SYNTHASE"/>
    <property type="match status" value="1"/>
</dbReference>
<dbReference type="GO" id="GO:0016765">
    <property type="term" value="F:transferase activity, transferring alkyl or aryl (other than methyl) groups"/>
    <property type="evidence" value="ECO:0007669"/>
    <property type="project" value="InterPro"/>
</dbReference>
<accession>A0A0C3XNJ8</accession>
<evidence type="ECO:0000313" key="6">
    <source>
        <dbReference type="EnsemblPlants" id="AES98585"/>
    </source>
</evidence>
<reference evidence="6" key="3">
    <citation type="submission" date="2015-04" db="UniProtKB">
        <authorList>
            <consortium name="EnsemblPlants"/>
        </authorList>
    </citation>
    <scope>IDENTIFICATION</scope>
    <source>
        <strain evidence="6">cv. Jemalong A17</strain>
    </source>
</reference>
<dbReference type="GO" id="GO:0009570">
    <property type="term" value="C:chloroplast stroma"/>
    <property type="evidence" value="ECO:0000318"/>
    <property type="project" value="GO_Central"/>
</dbReference>
<dbReference type="EC" id="2.5.1.-" evidence="4"/>
<evidence type="ECO:0000313" key="7">
    <source>
        <dbReference type="Proteomes" id="UP000002051"/>
    </source>
</evidence>
<dbReference type="AlphaFoldDB" id="G7K6E7"/>
<dbReference type="GO" id="GO:0009668">
    <property type="term" value="P:plastid membrane organization"/>
    <property type="evidence" value="ECO:0000318"/>
    <property type="project" value="GO_Central"/>
</dbReference>
<dbReference type="HOGENOM" id="CLU_038505_1_1_1"/>